<dbReference type="EMBL" id="ML986510">
    <property type="protein sequence ID" value="KAF2273457.1"/>
    <property type="molecule type" value="Genomic_DNA"/>
</dbReference>
<evidence type="ECO:0000313" key="1">
    <source>
        <dbReference type="EMBL" id="KAF2273457.1"/>
    </source>
</evidence>
<reference evidence="1" key="1">
    <citation type="journal article" date="2020" name="Stud. Mycol.">
        <title>101 Dothideomycetes genomes: a test case for predicting lifestyles and emergence of pathogens.</title>
        <authorList>
            <person name="Haridas S."/>
            <person name="Albert R."/>
            <person name="Binder M."/>
            <person name="Bloem J."/>
            <person name="Labutti K."/>
            <person name="Salamov A."/>
            <person name="Andreopoulos B."/>
            <person name="Baker S."/>
            <person name="Barry K."/>
            <person name="Bills G."/>
            <person name="Bluhm B."/>
            <person name="Cannon C."/>
            <person name="Castanera R."/>
            <person name="Culley D."/>
            <person name="Daum C."/>
            <person name="Ezra D."/>
            <person name="Gonzalez J."/>
            <person name="Henrissat B."/>
            <person name="Kuo A."/>
            <person name="Liang C."/>
            <person name="Lipzen A."/>
            <person name="Lutzoni F."/>
            <person name="Magnuson J."/>
            <person name="Mondo S."/>
            <person name="Nolan M."/>
            <person name="Ohm R."/>
            <person name="Pangilinan J."/>
            <person name="Park H.-J."/>
            <person name="Ramirez L."/>
            <person name="Alfaro M."/>
            <person name="Sun H."/>
            <person name="Tritt A."/>
            <person name="Yoshinaga Y."/>
            <person name="Zwiers L.-H."/>
            <person name="Turgeon B."/>
            <person name="Goodwin S."/>
            <person name="Spatafora J."/>
            <person name="Crous P."/>
            <person name="Grigoriev I."/>
        </authorList>
    </citation>
    <scope>NUCLEOTIDE SEQUENCE</scope>
    <source>
        <strain evidence="1">CBS 379.55</strain>
    </source>
</reference>
<name>A0A6A6JB16_WESOR</name>
<proteinExistence type="predicted"/>
<dbReference type="RefSeq" id="XP_033650996.1">
    <property type="nucleotide sequence ID" value="XM_033799022.1"/>
</dbReference>
<organism evidence="1 2">
    <name type="scientific">Westerdykella ornata</name>
    <dbReference type="NCBI Taxonomy" id="318751"/>
    <lineage>
        <taxon>Eukaryota</taxon>
        <taxon>Fungi</taxon>
        <taxon>Dikarya</taxon>
        <taxon>Ascomycota</taxon>
        <taxon>Pezizomycotina</taxon>
        <taxon>Dothideomycetes</taxon>
        <taxon>Pleosporomycetidae</taxon>
        <taxon>Pleosporales</taxon>
        <taxon>Sporormiaceae</taxon>
        <taxon>Westerdykella</taxon>
    </lineage>
</organism>
<gene>
    <name evidence="1" type="ORF">EI97DRAFT_436107</name>
</gene>
<dbReference type="Proteomes" id="UP000800097">
    <property type="component" value="Unassembled WGS sequence"/>
</dbReference>
<dbReference type="AlphaFoldDB" id="A0A6A6JB16"/>
<dbReference type="OrthoDB" id="3786878at2759"/>
<accession>A0A6A6JB16</accession>
<keyword evidence="2" id="KW-1185">Reference proteome</keyword>
<evidence type="ECO:0000313" key="2">
    <source>
        <dbReference type="Proteomes" id="UP000800097"/>
    </source>
</evidence>
<sequence>MLVYSHWTKEDVYKVLITLNVYVGRYRSQGRFALEGDMLDWGRCIHVQHDADEYDVVHWIERLQATPPTRRKSKARFQLQALLPRR</sequence>
<dbReference type="GeneID" id="54552197"/>
<protein>
    <submittedName>
        <fullName evidence="1">Uncharacterized protein</fullName>
    </submittedName>
</protein>